<dbReference type="GO" id="GO:0003700">
    <property type="term" value="F:DNA-binding transcription factor activity"/>
    <property type="evidence" value="ECO:0007669"/>
    <property type="project" value="InterPro"/>
</dbReference>
<accession>A0A4Q1JW68</accession>
<dbReference type="EMBL" id="SAWZ01000003">
    <property type="protein sequence ID" value="RXR06415.1"/>
    <property type="molecule type" value="Genomic_DNA"/>
</dbReference>
<dbReference type="GO" id="GO:0043565">
    <property type="term" value="F:sequence-specific DNA binding"/>
    <property type="evidence" value="ECO:0007669"/>
    <property type="project" value="TreeGrafter"/>
</dbReference>
<evidence type="ECO:0000256" key="3">
    <source>
        <dbReference type="ARBA" id="ARBA00023125"/>
    </source>
</evidence>
<comment type="caution">
    <text evidence="6">The sequence shown here is derived from an EMBL/GenBank/DDBJ whole genome shotgun (WGS) entry which is preliminary data.</text>
</comment>
<dbReference type="GO" id="GO:0006351">
    <property type="term" value="P:DNA-templated transcription"/>
    <property type="evidence" value="ECO:0007669"/>
    <property type="project" value="TreeGrafter"/>
</dbReference>
<sequence>MDTIEAMRVFATVAERSSFSAAAEALDMSTASVTRHVAWLEQRLGTRLLHRTTRRVSLTSAGASYQERCLALLAELDATEAAVTAQALAPSGQLRINVPVSFGIARMGGLLGRFAELYPQISVDVDLSDRMVDLVEEGYDVAIRITREPAPTLIARLLAESALVLCASPDYLARAGTPTTLAELAKHRCLGYRYYHGGDVWRMTGPDGEESVRVHEHLRANNGDLLREAAIAGMGIVLQPDFIAGQALDEGRLVRLLPDYRIPPVRIFAVYASRSHLAPKVRAFIDFMVQAFAETCGERVTAA</sequence>
<keyword evidence="2" id="KW-0805">Transcription regulation</keyword>
<dbReference type="SUPFAM" id="SSF53850">
    <property type="entry name" value="Periplasmic binding protein-like II"/>
    <property type="match status" value="1"/>
</dbReference>
<dbReference type="FunFam" id="1.10.10.10:FF:000001">
    <property type="entry name" value="LysR family transcriptional regulator"/>
    <property type="match status" value="1"/>
</dbReference>
<dbReference type="OrthoDB" id="9810065at2"/>
<dbReference type="InterPro" id="IPR000847">
    <property type="entry name" value="LysR_HTH_N"/>
</dbReference>
<dbReference type="Proteomes" id="UP000289784">
    <property type="component" value="Unassembled WGS sequence"/>
</dbReference>
<dbReference type="InterPro" id="IPR058163">
    <property type="entry name" value="LysR-type_TF_proteobact-type"/>
</dbReference>
<dbReference type="PROSITE" id="PS50931">
    <property type="entry name" value="HTH_LYSR"/>
    <property type="match status" value="1"/>
</dbReference>
<keyword evidence="4" id="KW-0804">Transcription</keyword>
<dbReference type="InterPro" id="IPR036390">
    <property type="entry name" value="WH_DNA-bd_sf"/>
</dbReference>
<dbReference type="Pfam" id="PF03466">
    <property type="entry name" value="LysR_substrate"/>
    <property type="match status" value="1"/>
</dbReference>
<dbReference type="PANTHER" id="PTHR30537:SF35">
    <property type="entry name" value="TRANSCRIPTIONAL REGULATORY PROTEIN"/>
    <property type="match status" value="1"/>
</dbReference>
<dbReference type="SUPFAM" id="SSF46785">
    <property type="entry name" value="Winged helix' DNA-binding domain"/>
    <property type="match status" value="1"/>
</dbReference>
<gene>
    <name evidence="6" type="ORF">EPA99_07135</name>
</gene>
<comment type="similarity">
    <text evidence="1">Belongs to the LysR transcriptional regulatory family.</text>
</comment>
<proteinExistence type="inferred from homology"/>
<evidence type="ECO:0000313" key="7">
    <source>
        <dbReference type="Proteomes" id="UP000289784"/>
    </source>
</evidence>
<keyword evidence="7" id="KW-1185">Reference proteome</keyword>
<dbReference type="FunFam" id="3.40.190.290:FF:000001">
    <property type="entry name" value="Transcriptional regulator, LysR family"/>
    <property type="match status" value="1"/>
</dbReference>
<evidence type="ECO:0000256" key="4">
    <source>
        <dbReference type="ARBA" id="ARBA00023163"/>
    </source>
</evidence>
<dbReference type="Gene3D" id="1.10.10.10">
    <property type="entry name" value="Winged helix-like DNA-binding domain superfamily/Winged helix DNA-binding domain"/>
    <property type="match status" value="1"/>
</dbReference>
<dbReference type="PANTHER" id="PTHR30537">
    <property type="entry name" value="HTH-TYPE TRANSCRIPTIONAL REGULATOR"/>
    <property type="match status" value="1"/>
</dbReference>
<dbReference type="InterPro" id="IPR005119">
    <property type="entry name" value="LysR_subst-bd"/>
</dbReference>
<dbReference type="AlphaFoldDB" id="A0A4Q1JW68"/>
<dbReference type="InterPro" id="IPR036388">
    <property type="entry name" value="WH-like_DNA-bd_sf"/>
</dbReference>
<feature type="domain" description="HTH lysR-type" evidence="5">
    <location>
        <begin position="1"/>
        <end position="59"/>
    </location>
</feature>
<organism evidence="6 7">
    <name type="scientific">Pseudoxanthomonas composti</name>
    <dbReference type="NCBI Taxonomy" id="2137479"/>
    <lineage>
        <taxon>Bacteria</taxon>
        <taxon>Pseudomonadati</taxon>
        <taxon>Pseudomonadota</taxon>
        <taxon>Gammaproteobacteria</taxon>
        <taxon>Lysobacterales</taxon>
        <taxon>Lysobacteraceae</taxon>
        <taxon>Pseudoxanthomonas</taxon>
    </lineage>
</organism>
<evidence type="ECO:0000313" key="6">
    <source>
        <dbReference type="EMBL" id="RXR06415.1"/>
    </source>
</evidence>
<dbReference type="CDD" id="cd08422">
    <property type="entry name" value="PBP2_CrgA_like"/>
    <property type="match status" value="1"/>
</dbReference>
<evidence type="ECO:0000259" key="5">
    <source>
        <dbReference type="PROSITE" id="PS50931"/>
    </source>
</evidence>
<dbReference type="Gene3D" id="3.40.190.290">
    <property type="match status" value="1"/>
</dbReference>
<evidence type="ECO:0000256" key="1">
    <source>
        <dbReference type="ARBA" id="ARBA00009437"/>
    </source>
</evidence>
<protein>
    <submittedName>
        <fullName evidence="6">LysR family transcriptional regulator</fullName>
    </submittedName>
</protein>
<keyword evidence="3" id="KW-0238">DNA-binding</keyword>
<reference evidence="6 7" key="1">
    <citation type="submission" date="2019-01" db="EMBL/GenBank/DDBJ databases">
        <title>Pseudoxanthomonas composti sp. nov., isolated from compost.</title>
        <authorList>
            <person name="Yang G."/>
        </authorList>
    </citation>
    <scope>NUCLEOTIDE SEQUENCE [LARGE SCALE GENOMIC DNA]</scope>
    <source>
        <strain evidence="6 7">GSS15</strain>
    </source>
</reference>
<name>A0A4Q1JW68_9GAMM</name>
<evidence type="ECO:0000256" key="2">
    <source>
        <dbReference type="ARBA" id="ARBA00023015"/>
    </source>
</evidence>
<dbReference type="RefSeq" id="WP_129470522.1">
    <property type="nucleotide sequence ID" value="NZ_SAWZ01000003.1"/>
</dbReference>
<dbReference type="Pfam" id="PF00126">
    <property type="entry name" value="HTH_1"/>
    <property type="match status" value="1"/>
</dbReference>